<proteinExistence type="predicted"/>
<reference evidence="1 2" key="1">
    <citation type="submission" date="2019-03" db="EMBL/GenBank/DDBJ databases">
        <title>Nematode-trapping fungi genome.</title>
        <authorList>
            <person name="Vidal-Diez De Ulzurrun G."/>
        </authorList>
    </citation>
    <scope>NUCLEOTIDE SEQUENCE [LARGE SCALE GENOMIC DNA]</scope>
    <source>
        <strain evidence="1 2">TWF154</strain>
    </source>
</reference>
<organism evidence="1 2">
    <name type="scientific">Orbilia oligospora</name>
    <name type="common">Nematode-trapping fungus</name>
    <name type="synonym">Arthrobotrys oligospora</name>
    <dbReference type="NCBI Taxonomy" id="2813651"/>
    <lineage>
        <taxon>Eukaryota</taxon>
        <taxon>Fungi</taxon>
        <taxon>Dikarya</taxon>
        <taxon>Ascomycota</taxon>
        <taxon>Pezizomycotina</taxon>
        <taxon>Orbiliomycetes</taxon>
        <taxon>Orbiliales</taxon>
        <taxon>Orbiliaceae</taxon>
        <taxon>Orbilia</taxon>
    </lineage>
</organism>
<protein>
    <recommendedName>
        <fullName evidence="3">F-box domain-containing protein</fullName>
    </recommendedName>
</protein>
<dbReference type="OrthoDB" id="10280793at2759"/>
<evidence type="ECO:0000313" key="1">
    <source>
        <dbReference type="EMBL" id="TGJ62575.1"/>
    </source>
</evidence>
<accession>A0A8H2DLE0</accession>
<evidence type="ECO:0000313" key="2">
    <source>
        <dbReference type="Proteomes" id="UP000297595"/>
    </source>
</evidence>
<sequence length="297" mass="34314">MSTKAKKYYSWLSAPKWELSRLLHRRKGYSILALPLDIKLYLLFSVPDSQTLFSLAKTCKTFYAAFVAHKASLLRFARLKELHVNRLFLSGYAINCLWRDSTQTKSGVLELCAYMRRTYFYTHEFGPSGERGSLVGLMEQLGDRCSPLRGLMRSHDPAIDVAINGIGTSPQFYDEASQAVDVLHELVDRFWIFWNRLPTEDREEYYDSYLVTRKIVMRSILGIWILRLLQAKNGPYPPLHFYQENGIEKLSKAATDDSDTCMMGFFEEVTGGEWKGGMNQKYGFSCWCCFSKEVSIW</sequence>
<dbReference type="Proteomes" id="UP000297595">
    <property type="component" value="Unassembled WGS sequence"/>
</dbReference>
<dbReference type="AlphaFoldDB" id="A0A8H2DLE0"/>
<gene>
    <name evidence="1" type="ORF">EYR41_011766</name>
</gene>
<evidence type="ECO:0008006" key="3">
    <source>
        <dbReference type="Google" id="ProtNLM"/>
    </source>
</evidence>
<comment type="caution">
    <text evidence="1">The sequence shown here is derived from an EMBL/GenBank/DDBJ whole genome shotgun (WGS) entry which is preliminary data.</text>
</comment>
<dbReference type="EMBL" id="SOZJ01000009">
    <property type="protein sequence ID" value="TGJ62575.1"/>
    <property type="molecule type" value="Genomic_DNA"/>
</dbReference>
<name>A0A8H2DLE0_ORBOL</name>